<dbReference type="AlphaFoldDB" id="A0A6J4K190"/>
<accession>A0A6J4K190</accession>
<protein>
    <recommendedName>
        <fullName evidence="1">Xylose isomerase-like TIM barrel domain-containing protein</fullName>
    </recommendedName>
</protein>
<dbReference type="SUPFAM" id="SSF51658">
    <property type="entry name" value="Xylose isomerase-like"/>
    <property type="match status" value="1"/>
</dbReference>
<proteinExistence type="predicted"/>
<evidence type="ECO:0000259" key="1">
    <source>
        <dbReference type="Pfam" id="PF01261"/>
    </source>
</evidence>
<dbReference type="EMBL" id="CADCTQ010000392">
    <property type="protein sequence ID" value="CAA9292536.1"/>
    <property type="molecule type" value="Genomic_DNA"/>
</dbReference>
<feature type="domain" description="Xylose isomerase-like TIM barrel" evidence="1">
    <location>
        <begin position="28"/>
        <end position="236"/>
    </location>
</feature>
<dbReference type="Gene3D" id="3.20.20.150">
    <property type="entry name" value="Divalent-metal-dependent TIM barrel enzymes"/>
    <property type="match status" value="1"/>
</dbReference>
<organism evidence="2">
    <name type="scientific">uncultured Cytophagales bacterium</name>
    <dbReference type="NCBI Taxonomy" id="158755"/>
    <lineage>
        <taxon>Bacteria</taxon>
        <taxon>Pseudomonadati</taxon>
        <taxon>Bacteroidota</taxon>
        <taxon>Sphingobacteriia</taxon>
        <taxon>Sphingobacteriales</taxon>
        <taxon>environmental samples</taxon>
    </lineage>
</organism>
<dbReference type="Pfam" id="PF01261">
    <property type="entry name" value="AP_endonuc_2"/>
    <property type="match status" value="1"/>
</dbReference>
<dbReference type="InterPro" id="IPR013022">
    <property type="entry name" value="Xyl_isomerase-like_TIM-brl"/>
</dbReference>
<sequence length="279" mass="31777">MRILFFCPFWGLARPYLETFAEPVRPLLEKIKAAGYNGVETHLPFDPAQKEEFVGLLKEYGLALIAQHWAANGHTAEAYLADFQKHLYNAAEAEALFVNSQTGKDFFTFDENVRILERAFAIGEETGVKIVHETHRGKFSFHGRTLLPYLERFPGLRLTADFSHWCNVSESLLQDQAAIVQQAIARADHIHSRVGHAQAAQVNDPRAPEWQEALDGHLAWWDAIVETHRRAGAATFTITTEFGPDPYMPVLPFTRQPVTSQWDVNLHMMHLLRKRYGEV</sequence>
<reference evidence="2" key="1">
    <citation type="submission" date="2020-02" db="EMBL/GenBank/DDBJ databases">
        <authorList>
            <person name="Meier V. D."/>
        </authorList>
    </citation>
    <scope>NUCLEOTIDE SEQUENCE</scope>
    <source>
        <strain evidence="2">AVDCRST_MAG56</strain>
    </source>
</reference>
<dbReference type="InterPro" id="IPR036237">
    <property type="entry name" value="Xyl_isomerase-like_sf"/>
</dbReference>
<gene>
    <name evidence="2" type="ORF">AVDCRST_MAG56-4745</name>
</gene>
<evidence type="ECO:0000313" key="2">
    <source>
        <dbReference type="EMBL" id="CAA9292536.1"/>
    </source>
</evidence>
<name>A0A6J4K190_9SPHI</name>